<evidence type="ECO:0000256" key="4">
    <source>
        <dbReference type="ARBA" id="ARBA00022475"/>
    </source>
</evidence>
<keyword evidence="7 10" id="KW-1133">Transmembrane helix</keyword>
<comment type="subcellular location">
    <subcellularLocation>
        <location evidence="1">Cell membrane</location>
        <topology evidence="1">Single-pass membrane protein</topology>
    </subcellularLocation>
</comment>
<evidence type="ECO:0000313" key="11">
    <source>
        <dbReference type="EMBL" id="VDC32589.1"/>
    </source>
</evidence>
<proteinExistence type="inferred from homology"/>
<dbReference type="GO" id="GO:0015031">
    <property type="term" value="P:protein transport"/>
    <property type="evidence" value="ECO:0007669"/>
    <property type="project" value="UniProtKB-KW"/>
</dbReference>
<dbReference type="Proteomes" id="UP000270468">
    <property type="component" value="Unassembled WGS sequence"/>
</dbReference>
<evidence type="ECO:0000313" key="12">
    <source>
        <dbReference type="Proteomes" id="UP000270468"/>
    </source>
</evidence>
<evidence type="ECO:0000256" key="8">
    <source>
        <dbReference type="ARBA" id="ARBA00023010"/>
    </source>
</evidence>
<evidence type="ECO:0000256" key="7">
    <source>
        <dbReference type="ARBA" id="ARBA00022989"/>
    </source>
</evidence>
<dbReference type="AlphaFoldDB" id="A0A3P5XD13"/>
<dbReference type="PRINTS" id="PR01853">
    <property type="entry name" value="YAJCTRNLCASE"/>
</dbReference>
<name>A0A3P5XD13_9BACL</name>
<comment type="similarity">
    <text evidence="2">Belongs to the YajC family.</text>
</comment>
<keyword evidence="4" id="KW-1003">Cell membrane</keyword>
<dbReference type="Pfam" id="PF02699">
    <property type="entry name" value="YajC"/>
    <property type="match status" value="1"/>
</dbReference>
<evidence type="ECO:0000256" key="5">
    <source>
        <dbReference type="ARBA" id="ARBA00022692"/>
    </source>
</evidence>
<organism evidence="11 12">
    <name type="scientific">Filibacter tadaridae</name>
    <dbReference type="NCBI Taxonomy" id="2483811"/>
    <lineage>
        <taxon>Bacteria</taxon>
        <taxon>Bacillati</taxon>
        <taxon>Bacillota</taxon>
        <taxon>Bacilli</taxon>
        <taxon>Bacillales</taxon>
        <taxon>Caryophanaceae</taxon>
        <taxon>Filibacter</taxon>
    </lineage>
</organism>
<evidence type="ECO:0000256" key="9">
    <source>
        <dbReference type="ARBA" id="ARBA00023136"/>
    </source>
</evidence>
<evidence type="ECO:0000256" key="6">
    <source>
        <dbReference type="ARBA" id="ARBA00022927"/>
    </source>
</evidence>
<evidence type="ECO:0000256" key="10">
    <source>
        <dbReference type="SAM" id="Phobius"/>
    </source>
</evidence>
<keyword evidence="8" id="KW-0811">Translocation</keyword>
<dbReference type="InterPro" id="IPR003849">
    <property type="entry name" value="Preprotein_translocase_YajC"/>
</dbReference>
<keyword evidence="12" id="KW-1185">Reference proteome</keyword>
<keyword evidence="5 10" id="KW-0812">Transmembrane</keyword>
<accession>A0A3P5XD13</accession>
<reference evidence="11 12" key="1">
    <citation type="submission" date="2018-11" db="EMBL/GenBank/DDBJ databases">
        <authorList>
            <person name="Criscuolo A."/>
        </authorList>
    </citation>
    <scope>NUCLEOTIDE SEQUENCE [LARGE SCALE GENOMIC DNA]</scope>
    <source>
        <strain evidence="11">ATB-66</strain>
    </source>
</reference>
<dbReference type="SMART" id="SM01323">
    <property type="entry name" value="YajC"/>
    <property type="match status" value="1"/>
</dbReference>
<dbReference type="NCBIfam" id="TIGR00739">
    <property type="entry name" value="yajC"/>
    <property type="match status" value="1"/>
</dbReference>
<feature type="transmembrane region" description="Helical" evidence="10">
    <location>
        <begin position="6"/>
        <end position="25"/>
    </location>
</feature>
<dbReference type="PANTHER" id="PTHR33909">
    <property type="entry name" value="SEC TRANSLOCON ACCESSORY COMPLEX SUBUNIT YAJC"/>
    <property type="match status" value="1"/>
</dbReference>
<keyword evidence="9 10" id="KW-0472">Membrane</keyword>
<evidence type="ECO:0000256" key="3">
    <source>
        <dbReference type="ARBA" id="ARBA00022448"/>
    </source>
</evidence>
<dbReference type="OrthoDB" id="9800132at2"/>
<protein>
    <submittedName>
        <fullName evidence="11">Preprotein translocase subunit YajC</fullName>
    </submittedName>
</protein>
<sequence>MEGLMGLLPFVAMFAVMWFLLIRPAQKKQKATKQMQSDLKRGDQVITIGGIHGAIDAVDDSSVFLKVSDGTTLQFDRQAIGRVTESKAAL</sequence>
<dbReference type="PANTHER" id="PTHR33909:SF1">
    <property type="entry name" value="SEC TRANSLOCON ACCESSORY COMPLEX SUBUNIT YAJC"/>
    <property type="match status" value="1"/>
</dbReference>
<evidence type="ECO:0000256" key="1">
    <source>
        <dbReference type="ARBA" id="ARBA00004162"/>
    </source>
</evidence>
<gene>
    <name evidence="11" type="ORF">FILTAD_02797</name>
</gene>
<keyword evidence="6" id="KW-0653">Protein transport</keyword>
<keyword evidence="3" id="KW-0813">Transport</keyword>
<dbReference type="GO" id="GO:0005886">
    <property type="term" value="C:plasma membrane"/>
    <property type="evidence" value="ECO:0007669"/>
    <property type="project" value="UniProtKB-SubCell"/>
</dbReference>
<dbReference type="EMBL" id="UXAV01000044">
    <property type="protein sequence ID" value="VDC32589.1"/>
    <property type="molecule type" value="Genomic_DNA"/>
</dbReference>
<evidence type="ECO:0000256" key="2">
    <source>
        <dbReference type="ARBA" id="ARBA00006742"/>
    </source>
</evidence>
<dbReference type="RefSeq" id="WP_124071593.1">
    <property type="nucleotide sequence ID" value="NZ_CBCRXF010000002.1"/>
</dbReference>